<dbReference type="OrthoDB" id="10009052at2"/>
<protein>
    <submittedName>
        <fullName evidence="2">Uncharacterized protein</fullName>
    </submittedName>
</protein>
<dbReference type="AlphaFoldDB" id="A0A1T4QLW6"/>
<keyword evidence="3" id="KW-1185">Reference proteome</keyword>
<proteinExistence type="predicted"/>
<dbReference type="EMBL" id="FUWM01000029">
    <property type="protein sequence ID" value="SKA04637.1"/>
    <property type="molecule type" value="Genomic_DNA"/>
</dbReference>
<organism evidence="2 3">
    <name type="scientific">Selenihalanaerobacter shriftii</name>
    <dbReference type="NCBI Taxonomy" id="142842"/>
    <lineage>
        <taxon>Bacteria</taxon>
        <taxon>Bacillati</taxon>
        <taxon>Bacillota</taxon>
        <taxon>Clostridia</taxon>
        <taxon>Halanaerobiales</taxon>
        <taxon>Halobacteroidaceae</taxon>
        <taxon>Selenihalanaerobacter</taxon>
    </lineage>
</organism>
<feature type="compositionally biased region" description="Basic and acidic residues" evidence="1">
    <location>
        <begin position="83"/>
        <end position="99"/>
    </location>
</feature>
<name>A0A1T4QLW6_9FIRM</name>
<dbReference type="Proteomes" id="UP000190625">
    <property type="component" value="Unassembled WGS sequence"/>
</dbReference>
<reference evidence="3" key="1">
    <citation type="submission" date="2017-02" db="EMBL/GenBank/DDBJ databases">
        <authorList>
            <person name="Varghese N."/>
            <person name="Submissions S."/>
        </authorList>
    </citation>
    <scope>NUCLEOTIDE SEQUENCE [LARGE SCALE GENOMIC DNA]</scope>
    <source>
        <strain evidence="3">ATCC BAA-73</strain>
    </source>
</reference>
<evidence type="ECO:0000313" key="3">
    <source>
        <dbReference type="Proteomes" id="UP000190625"/>
    </source>
</evidence>
<dbReference type="RefSeq" id="WP_078811015.1">
    <property type="nucleotide sequence ID" value="NZ_FUWM01000029.1"/>
</dbReference>
<accession>A0A1T4QLW6</accession>
<evidence type="ECO:0000256" key="1">
    <source>
        <dbReference type="SAM" id="MobiDB-lite"/>
    </source>
</evidence>
<dbReference type="STRING" id="142842.SAMN02745118_02608"/>
<sequence>MSILSKRFWKGMAVGGISTLLIMGIINDVTSKAMKDSNNGSQNTENNLFDSLVQQLDKSSGKSGVLREVSDGNNKQTEVNAFNEKKKNNQSNGREDNEKLMKKLNLIQERMQNLSPDDES</sequence>
<feature type="compositionally biased region" description="Polar residues" evidence="1">
    <location>
        <begin position="71"/>
        <end position="80"/>
    </location>
</feature>
<feature type="region of interest" description="Disordered" evidence="1">
    <location>
        <begin position="59"/>
        <end position="99"/>
    </location>
</feature>
<evidence type="ECO:0000313" key="2">
    <source>
        <dbReference type="EMBL" id="SKA04637.1"/>
    </source>
</evidence>
<gene>
    <name evidence="2" type="ORF">SAMN02745118_02608</name>
</gene>